<organism evidence="1 2">
    <name type="scientific">Flavobacterium sediminilitoris</name>
    <dbReference type="NCBI Taxonomy" id="2024526"/>
    <lineage>
        <taxon>Bacteria</taxon>
        <taxon>Pseudomonadati</taxon>
        <taxon>Bacteroidota</taxon>
        <taxon>Flavobacteriia</taxon>
        <taxon>Flavobacteriales</taxon>
        <taxon>Flavobacteriaceae</taxon>
        <taxon>Flavobacterium</taxon>
    </lineage>
</organism>
<proteinExistence type="predicted"/>
<dbReference type="Proteomes" id="UP000830454">
    <property type="component" value="Chromosome"/>
</dbReference>
<dbReference type="PANTHER" id="PTHR37833:SF1">
    <property type="entry name" value="SIGNAL PEPTIDE PROTEIN"/>
    <property type="match status" value="1"/>
</dbReference>
<dbReference type="Gene3D" id="2.60.40.10">
    <property type="entry name" value="Immunoglobulins"/>
    <property type="match status" value="1"/>
</dbReference>
<dbReference type="PANTHER" id="PTHR37833">
    <property type="entry name" value="LIPOPROTEIN-RELATED"/>
    <property type="match status" value="1"/>
</dbReference>
<sequence>MLKKTLSLVTLSFLFSVVSCKENANLKITDEDMKVVEAEKAMVGKLPKVEFDKADHDFGTITSGDKVSTEFIVKNIGESDLIISNAEATCGCTVPDYPKQPLKPGETAPIKVTFDSSGKSGQQSKTVTLTTNTESGKETFTIKANVLGKEQAK</sequence>
<accession>A0ABY4HMR2</accession>
<dbReference type="RefSeq" id="WP_246916806.1">
    <property type="nucleotide sequence ID" value="NZ_CP090145.1"/>
</dbReference>
<evidence type="ECO:0000313" key="2">
    <source>
        <dbReference type="Proteomes" id="UP000830454"/>
    </source>
</evidence>
<dbReference type="EMBL" id="CP090145">
    <property type="protein sequence ID" value="UOX34139.1"/>
    <property type="molecule type" value="Genomic_DNA"/>
</dbReference>
<name>A0ABY4HMR2_9FLAO</name>
<dbReference type="PROSITE" id="PS51257">
    <property type="entry name" value="PROKAR_LIPOPROTEIN"/>
    <property type="match status" value="1"/>
</dbReference>
<reference evidence="1" key="1">
    <citation type="submission" date="2021-12" db="EMBL/GenBank/DDBJ databases">
        <authorList>
            <person name="Cha I.-T."/>
            <person name="Lee K.-E."/>
            <person name="Park S.-J."/>
        </authorList>
    </citation>
    <scope>NUCLEOTIDE SEQUENCE</scope>
    <source>
        <strain evidence="1">YSM-43</strain>
    </source>
</reference>
<gene>
    <name evidence="1" type="ORF">LXD69_01180</name>
</gene>
<keyword evidence="2" id="KW-1185">Reference proteome</keyword>
<reference evidence="1" key="2">
    <citation type="submission" date="2022-04" db="EMBL/GenBank/DDBJ databases">
        <title>Complete Genome Sequence of Flavobacterium sediminilitoris YSM-43, Isolated from a Tidal Sediment.</title>
        <authorList>
            <person name="Lee P.A."/>
        </authorList>
    </citation>
    <scope>NUCLEOTIDE SEQUENCE</scope>
    <source>
        <strain evidence="1">YSM-43</strain>
    </source>
</reference>
<dbReference type="InterPro" id="IPR013783">
    <property type="entry name" value="Ig-like_fold"/>
</dbReference>
<protein>
    <submittedName>
        <fullName evidence="1">DUF1573 domain-containing protein</fullName>
    </submittedName>
</protein>
<dbReference type="InterPro" id="IPR011467">
    <property type="entry name" value="DUF1573"/>
</dbReference>
<evidence type="ECO:0000313" key="1">
    <source>
        <dbReference type="EMBL" id="UOX34139.1"/>
    </source>
</evidence>
<dbReference type="Pfam" id="PF07610">
    <property type="entry name" value="DUF1573"/>
    <property type="match status" value="1"/>
</dbReference>